<evidence type="ECO:0000313" key="2">
    <source>
        <dbReference type="Proteomes" id="UP000236151"/>
    </source>
</evidence>
<reference evidence="1 2" key="1">
    <citation type="submission" date="2017-06" db="EMBL/GenBank/DDBJ databases">
        <title>Investigating the central metabolism of Clostridium thermosuccinogenes.</title>
        <authorList>
            <person name="Koendjbiharie J.G."/>
            <person name="van Kranenburg R."/>
        </authorList>
    </citation>
    <scope>NUCLEOTIDE SEQUENCE [LARGE SCALE GENOMIC DNA]</scope>
    <source>
        <strain evidence="1 2">DSM 5806</strain>
    </source>
</reference>
<organism evidence="1 2">
    <name type="scientific">Clostridium thermosuccinogenes</name>
    <dbReference type="NCBI Taxonomy" id="84032"/>
    <lineage>
        <taxon>Bacteria</taxon>
        <taxon>Bacillati</taxon>
        <taxon>Bacillota</taxon>
        <taxon>Clostridia</taxon>
        <taxon>Eubacteriales</taxon>
        <taxon>Clostridiaceae</taxon>
        <taxon>Clostridium</taxon>
    </lineage>
</organism>
<dbReference type="EMBL" id="NIOJ01000023">
    <property type="protein sequence ID" value="PNT98876.1"/>
    <property type="molecule type" value="Genomic_DNA"/>
</dbReference>
<dbReference type="Proteomes" id="UP000236151">
    <property type="component" value="Unassembled WGS sequence"/>
</dbReference>
<evidence type="ECO:0000313" key="1">
    <source>
        <dbReference type="EMBL" id="PNT98876.1"/>
    </source>
</evidence>
<proteinExistence type="predicted"/>
<sequence length="63" mass="7570">MPDIKPCGLIEYLSCINSNDRGIIQEAPDFTITWPKIKYKKLYHKNKKRNKYKLIFASFNWTF</sequence>
<keyword evidence="2" id="KW-1185">Reference proteome</keyword>
<protein>
    <submittedName>
        <fullName evidence="1">Uncharacterized protein</fullName>
    </submittedName>
</protein>
<gene>
    <name evidence="1" type="ORF">CDQ84_10070</name>
</gene>
<comment type="caution">
    <text evidence="1">The sequence shown here is derived from an EMBL/GenBank/DDBJ whole genome shotgun (WGS) entry which is preliminary data.</text>
</comment>
<dbReference type="KEGG" id="cthd:CDO33_10510"/>
<dbReference type="AlphaFoldDB" id="A0A2K2F140"/>
<name>A0A2K2F140_9CLOT</name>
<accession>A0A2K2F140</accession>